<protein>
    <recommendedName>
        <fullName evidence="1">C2H2-type domain-containing protein</fullName>
    </recommendedName>
</protein>
<evidence type="ECO:0000259" key="1">
    <source>
        <dbReference type="PROSITE" id="PS00028"/>
    </source>
</evidence>
<dbReference type="Gene3D" id="3.30.160.60">
    <property type="entry name" value="Classic Zinc Finger"/>
    <property type="match status" value="1"/>
</dbReference>
<reference evidence="2" key="1">
    <citation type="journal article" date="2020" name="Nature">
        <title>Giant virus diversity and host interactions through global metagenomics.</title>
        <authorList>
            <person name="Schulz F."/>
            <person name="Roux S."/>
            <person name="Paez-Espino D."/>
            <person name="Jungbluth S."/>
            <person name="Walsh D.A."/>
            <person name="Denef V.J."/>
            <person name="McMahon K.D."/>
            <person name="Konstantinidis K.T."/>
            <person name="Eloe-Fadrosh E.A."/>
            <person name="Kyrpides N.C."/>
            <person name="Woyke T."/>
        </authorList>
    </citation>
    <scope>NUCLEOTIDE SEQUENCE</scope>
    <source>
        <strain evidence="2">GVMAG-M-3300009155-2</strain>
    </source>
</reference>
<proteinExistence type="predicted"/>
<dbReference type="InterPro" id="IPR013087">
    <property type="entry name" value="Znf_C2H2_type"/>
</dbReference>
<evidence type="ECO:0000313" key="2">
    <source>
        <dbReference type="EMBL" id="QHT31166.1"/>
    </source>
</evidence>
<dbReference type="InterPro" id="IPR036236">
    <property type="entry name" value="Znf_C2H2_sf"/>
</dbReference>
<dbReference type="SUPFAM" id="SSF57667">
    <property type="entry name" value="beta-beta-alpha zinc fingers"/>
    <property type="match status" value="1"/>
</dbReference>
<dbReference type="AlphaFoldDB" id="A0A6C0EPP4"/>
<accession>A0A6C0EPP4</accession>
<name>A0A6C0EPP4_9ZZZZ</name>
<feature type="domain" description="C2H2-type" evidence="1">
    <location>
        <begin position="18"/>
        <end position="40"/>
    </location>
</feature>
<sequence>MITNDKKIRRFPPFFFHCVLCDVKCSKKSHYEEHLLTAKHQKNRKMVTNDNKTADPPFSANDTYLCSCGRTYKFASGLSRHKKKCSANNNENNSNSIGINKDFVMMLMKENTEQFKDIIMEVCKNNTNLSNNNLNNYTNNVNIQNKTFNLNLFLNEQCKDAVNLTDFVDSIKLELSDLENVGKLGFVNGITNIILKNLKQLDIHKRPVHCSDSKREVMYVKDKDKWEKENEEKKKLKTAIKSIANKNSQMLPEFRAKYPDCSKSVSTKSDQYNKLIIEAYGGSGNEDSDNENKIIKNIAKEVLINKDCINC</sequence>
<dbReference type="EMBL" id="MN738916">
    <property type="protein sequence ID" value="QHT31166.1"/>
    <property type="molecule type" value="Genomic_DNA"/>
</dbReference>
<dbReference type="PROSITE" id="PS00028">
    <property type="entry name" value="ZINC_FINGER_C2H2_1"/>
    <property type="match status" value="1"/>
</dbReference>
<organism evidence="2">
    <name type="scientific">viral metagenome</name>
    <dbReference type="NCBI Taxonomy" id="1070528"/>
    <lineage>
        <taxon>unclassified sequences</taxon>
        <taxon>metagenomes</taxon>
        <taxon>organismal metagenomes</taxon>
    </lineage>
</organism>